<keyword evidence="3" id="KW-1185">Reference proteome</keyword>
<reference evidence="2 3" key="1">
    <citation type="submission" date="2018-01" db="EMBL/GenBank/DDBJ databases">
        <title>Genome sequence of a Cantenovulum-like bacteria.</title>
        <authorList>
            <person name="Tan W.R."/>
            <person name="Lau N.-S."/>
            <person name="Go F."/>
            <person name="Amirul A.-A.A."/>
        </authorList>
    </citation>
    <scope>NUCLEOTIDE SEQUENCE [LARGE SCALE GENOMIC DNA]</scope>
    <source>
        <strain evidence="2 3">CCB-QB4</strain>
    </source>
</reference>
<name>A0A2S0VNW3_9ALTE</name>
<feature type="signal peptide" evidence="1">
    <location>
        <begin position="1"/>
        <end position="23"/>
    </location>
</feature>
<dbReference type="EMBL" id="CP026604">
    <property type="protein sequence ID" value="AWB65907.1"/>
    <property type="molecule type" value="Genomic_DNA"/>
</dbReference>
<organism evidence="2 3">
    <name type="scientific">Saccharobesus litoralis</name>
    <dbReference type="NCBI Taxonomy" id="2172099"/>
    <lineage>
        <taxon>Bacteria</taxon>
        <taxon>Pseudomonadati</taxon>
        <taxon>Pseudomonadota</taxon>
        <taxon>Gammaproteobacteria</taxon>
        <taxon>Alteromonadales</taxon>
        <taxon>Alteromonadaceae</taxon>
        <taxon>Saccharobesus</taxon>
    </lineage>
</organism>
<evidence type="ECO:0000256" key="1">
    <source>
        <dbReference type="SAM" id="SignalP"/>
    </source>
</evidence>
<evidence type="ECO:0000313" key="3">
    <source>
        <dbReference type="Proteomes" id="UP000244441"/>
    </source>
</evidence>
<feature type="chain" id="PRO_5015440731" evidence="1">
    <location>
        <begin position="24"/>
        <end position="289"/>
    </location>
</feature>
<dbReference type="KEGG" id="cate:C2869_05375"/>
<sequence>MKLCYCVWFCLFIFSLVSGCAHACQRQVTHPLLESSKDILIKSLLELILSKTTSSICLKEIDDVVTEARKGKYIQDGIIDVQWASAGSHASQYTLPITKPIFLGLTGMRVFVIRKGEQARFDKINTLHDLRGLKAGQGLFWGDTKVLQAAGLPVTTSAQARRLWHMLYLKRFDYLPLGVHEPWKDLAMRQDLELEVERNLLLVYPSGLYFYVNQQNKSLYQLITDGFDKALADGSYQAKLRQSNMIQSVLKYANLEQRRVIYLANPLVASTDKAGNNEFTLPRFLQSAQ</sequence>
<protein>
    <submittedName>
        <fullName evidence="2">Diguanylate cyclase</fullName>
    </submittedName>
</protein>
<evidence type="ECO:0000313" key="2">
    <source>
        <dbReference type="EMBL" id="AWB65907.1"/>
    </source>
</evidence>
<keyword evidence="1" id="KW-0732">Signal</keyword>
<gene>
    <name evidence="2" type="ORF">C2869_05375</name>
</gene>
<proteinExistence type="predicted"/>
<dbReference type="PROSITE" id="PS51257">
    <property type="entry name" value="PROKAR_LIPOPROTEIN"/>
    <property type="match status" value="1"/>
</dbReference>
<dbReference type="AlphaFoldDB" id="A0A2S0VNW3"/>
<accession>A0A2S0VNW3</accession>
<dbReference type="Proteomes" id="UP000244441">
    <property type="component" value="Chromosome"/>
</dbReference>
<dbReference type="SUPFAM" id="SSF53850">
    <property type="entry name" value="Periplasmic binding protein-like II"/>
    <property type="match status" value="1"/>
</dbReference>